<evidence type="ECO:0000259" key="11">
    <source>
        <dbReference type="Pfam" id="PF07715"/>
    </source>
</evidence>
<dbReference type="InterPro" id="IPR012910">
    <property type="entry name" value="Plug_dom"/>
</dbReference>
<evidence type="ECO:0000256" key="2">
    <source>
        <dbReference type="ARBA" id="ARBA00022448"/>
    </source>
</evidence>
<dbReference type="Gene3D" id="2.40.170.20">
    <property type="entry name" value="TonB-dependent receptor, beta-barrel domain"/>
    <property type="match status" value="1"/>
</dbReference>
<reference evidence="12 13" key="1">
    <citation type="submission" date="2019-11" db="EMBL/GenBank/DDBJ databases">
        <authorList>
            <person name="Im W.T."/>
        </authorList>
    </citation>
    <scope>NUCLEOTIDE SEQUENCE [LARGE SCALE GENOMIC DNA]</scope>
    <source>
        <strain evidence="12 13">SB-02</strain>
    </source>
</reference>
<dbReference type="Gene3D" id="2.60.40.1120">
    <property type="entry name" value="Carboxypeptidase-like, regulatory domain"/>
    <property type="match status" value="1"/>
</dbReference>
<keyword evidence="6 8" id="KW-0472">Membrane</keyword>
<name>A0A6I6GIC9_9BACT</name>
<dbReference type="PROSITE" id="PS52016">
    <property type="entry name" value="TONB_DEPENDENT_REC_3"/>
    <property type="match status" value="1"/>
</dbReference>
<evidence type="ECO:0000256" key="9">
    <source>
        <dbReference type="RuleBase" id="RU003357"/>
    </source>
</evidence>
<keyword evidence="7 8" id="KW-0998">Cell outer membrane</keyword>
<evidence type="ECO:0000256" key="5">
    <source>
        <dbReference type="ARBA" id="ARBA00023077"/>
    </source>
</evidence>
<accession>A0A6I6GIC9</accession>
<dbReference type="InterPro" id="IPR036942">
    <property type="entry name" value="Beta-barrel_TonB_sf"/>
</dbReference>
<keyword evidence="13" id="KW-1185">Reference proteome</keyword>
<keyword evidence="5 9" id="KW-0798">TonB box</keyword>
<gene>
    <name evidence="12" type="ORF">GLV81_04530</name>
</gene>
<dbReference type="InterPro" id="IPR039426">
    <property type="entry name" value="TonB-dep_rcpt-like"/>
</dbReference>
<evidence type="ECO:0000313" key="13">
    <source>
        <dbReference type="Proteomes" id="UP000426027"/>
    </source>
</evidence>
<dbReference type="Proteomes" id="UP000426027">
    <property type="component" value="Chromosome"/>
</dbReference>
<evidence type="ECO:0000256" key="4">
    <source>
        <dbReference type="ARBA" id="ARBA00022692"/>
    </source>
</evidence>
<dbReference type="Gene3D" id="2.170.130.10">
    <property type="entry name" value="TonB-dependent receptor, plug domain"/>
    <property type="match status" value="1"/>
</dbReference>
<evidence type="ECO:0000256" key="8">
    <source>
        <dbReference type="PROSITE-ProRule" id="PRU01360"/>
    </source>
</evidence>
<feature type="domain" description="TonB-dependent receptor plug" evidence="11">
    <location>
        <begin position="154"/>
        <end position="232"/>
    </location>
</feature>
<comment type="subcellular location">
    <subcellularLocation>
        <location evidence="1 8">Cell outer membrane</location>
        <topology evidence="1 8">Multi-pass membrane protein</topology>
    </subcellularLocation>
</comment>
<sequence length="797" mass="90038">MENKFYQLSYRQLCTYRFLLISFFVSLSVFAQAQRITISGFVKDSLTGESLQGANIYLKGASRGVSSNAYGFYSLTITAGETELQASFVGYETKTFPLNSSKDVQLDILLLPASYANTQVTVVGRKKENNVQTAQMGKVDLSIERIKQIPAFLGEVDVLKALQLLPGVRNAGEGNAGFYVRGGGADQNLIVLDDAVVYNTGHLFGFFSVFNGDAIKNVSLIKGGMPAQYGGRLSSVVDVTMKDGNNQDYEFEGGVGTIASRFAAQGPIEKGKSSFIVAGRRTYIDALVKPFISKDANLYGSGYFFYDLNTKMNFRLGAKDRLYLSGYFGRDVFTFRNKERAFNTDIPWGNSTATVRWNHIFSKKIFANTTLVYNDYKFKFDALQNDFRITLSSGIQDLNAKIDFDYYPLPEHKIKFGAQYTYHTFLPNQVSGSQGATVFNPSNTGKKYAREYAFYIQDDWEVTSKLKLGAGLRLSGFNQVGPYFLYDKDAQGNSLDSSFFGKGKTVKNYGGLEPRFTLRYSTGANSSIKAAVTRNLQYIHLATNSGTTLPTDLWVPSTYRVRPQDGWQYAAGYFQNFKNNMFETSIEVYYKNMLNQIEYKEGFTPSLNDPEEDFTFGKGWSYGIELFVNKTRGRLTGWVGYTLSWTWRQFDSLNAGIKYPAKYDRRHDMSVVLNYNLNPKWKLGGVFVYGTGNAATFPERFYVVGGILTQEFSRINAYRLPSYHRADVSATYTPKPNSQKKFKSSWVFSIYNLYSRLNPYFIYFDQEGDPQQGTQQVKAYQVSLFPIIPSVTWNFKF</sequence>
<evidence type="ECO:0000256" key="6">
    <source>
        <dbReference type="ARBA" id="ARBA00023136"/>
    </source>
</evidence>
<organism evidence="12 13">
    <name type="scientific">Phnomibacter ginsenosidimutans</name>
    <dbReference type="NCBI Taxonomy" id="2676868"/>
    <lineage>
        <taxon>Bacteria</taxon>
        <taxon>Pseudomonadati</taxon>
        <taxon>Bacteroidota</taxon>
        <taxon>Chitinophagia</taxon>
        <taxon>Chitinophagales</taxon>
        <taxon>Chitinophagaceae</taxon>
        <taxon>Phnomibacter</taxon>
    </lineage>
</organism>
<keyword evidence="2 8" id="KW-0813">Transport</keyword>
<evidence type="ECO:0000313" key="12">
    <source>
        <dbReference type="EMBL" id="QGW27458.1"/>
    </source>
</evidence>
<dbReference type="InterPro" id="IPR037066">
    <property type="entry name" value="Plug_dom_sf"/>
</dbReference>
<evidence type="ECO:0000256" key="1">
    <source>
        <dbReference type="ARBA" id="ARBA00004571"/>
    </source>
</evidence>
<evidence type="ECO:0000256" key="3">
    <source>
        <dbReference type="ARBA" id="ARBA00022452"/>
    </source>
</evidence>
<keyword evidence="12" id="KW-0675">Receptor</keyword>
<dbReference type="RefSeq" id="WP_157477255.1">
    <property type="nucleotide sequence ID" value="NZ_CP046566.1"/>
</dbReference>
<dbReference type="KEGG" id="fls:GLV81_04530"/>
<dbReference type="Pfam" id="PF13715">
    <property type="entry name" value="CarbopepD_reg_2"/>
    <property type="match status" value="1"/>
</dbReference>
<keyword evidence="4 8" id="KW-0812">Transmembrane</keyword>
<evidence type="ECO:0000256" key="7">
    <source>
        <dbReference type="ARBA" id="ARBA00023237"/>
    </source>
</evidence>
<dbReference type="Pfam" id="PF00593">
    <property type="entry name" value="TonB_dep_Rec_b-barrel"/>
    <property type="match status" value="1"/>
</dbReference>
<dbReference type="InterPro" id="IPR000531">
    <property type="entry name" value="Beta-barrel_TonB"/>
</dbReference>
<dbReference type="SUPFAM" id="SSF49464">
    <property type="entry name" value="Carboxypeptidase regulatory domain-like"/>
    <property type="match status" value="1"/>
</dbReference>
<evidence type="ECO:0000259" key="10">
    <source>
        <dbReference type="Pfam" id="PF00593"/>
    </source>
</evidence>
<comment type="similarity">
    <text evidence="8 9">Belongs to the TonB-dependent receptor family.</text>
</comment>
<protein>
    <submittedName>
        <fullName evidence="12">TonB-dependent receptor plug domain-containing protein</fullName>
    </submittedName>
</protein>
<dbReference type="Pfam" id="PF07715">
    <property type="entry name" value="Plug"/>
    <property type="match status" value="1"/>
</dbReference>
<dbReference type="GO" id="GO:0009279">
    <property type="term" value="C:cell outer membrane"/>
    <property type="evidence" value="ECO:0007669"/>
    <property type="project" value="UniProtKB-SubCell"/>
</dbReference>
<dbReference type="SUPFAM" id="SSF56935">
    <property type="entry name" value="Porins"/>
    <property type="match status" value="1"/>
</dbReference>
<dbReference type="EMBL" id="CP046566">
    <property type="protein sequence ID" value="QGW27458.1"/>
    <property type="molecule type" value="Genomic_DNA"/>
</dbReference>
<feature type="domain" description="TonB-dependent receptor-like beta-barrel" evidence="10">
    <location>
        <begin position="298"/>
        <end position="753"/>
    </location>
</feature>
<dbReference type="AlphaFoldDB" id="A0A6I6GIC9"/>
<dbReference type="InterPro" id="IPR008969">
    <property type="entry name" value="CarboxyPept-like_regulatory"/>
</dbReference>
<proteinExistence type="inferred from homology"/>
<keyword evidence="3 8" id="KW-1134">Transmembrane beta strand</keyword>